<evidence type="ECO:0000256" key="3">
    <source>
        <dbReference type="ARBA" id="ARBA00022630"/>
    </source>
</evidence>
<evidence type="ECO:0000313" key="8">
    <source>
        <dbReference type="EMBL" id="RJE23458.1"/>
    </source>
</evidence>
<evidence type="ECO:0000256" key="4">
    <source>
        <dbReference type="ARBA" id="ARBA00022827"/>
    </source>
</evidence>
<dbReference type="InterPro" id="IPR000172">
    <property type="entry name" value="GMC_OxRdtase_N"/>
</dbReference>
<dbReference type="InterPro" id="IPR007867">
    <property type="entry name" value="GMC_OxRtase_C"/>
</dbReference>
<dbReference type="AlphaFoldDB" id="A0A3A2ZJU9"/>
<keyword evidence="4 5" id="KW-0274">FAD</keyword>
<dbReference type="SUPFAM" id="SSF54373">
    <property type="entry name" value="FAD-linked reductases, C-terminal domain"/>
    <property type="match status" value="1"/>
</dbReference>
<keyword evidence="3" id="KW-0285">Flavoprotein</keyword>
<protein>
    <submittedName>
        <fullName evidence="8">Glucose-methanol-choline</fullName>
    </submittedName>
</protein>
<dbReference type="Proteomes" id="UP000266188">
    <property type="component" value="Unassembled WGS sequence"/>
</dbReference>
<dbReference type="InterPro" id="IPR012132">
    <property type="entry name" value="GMC_OxRdtase"/>
</dbReference>
<organism evidence="8 9">
    <name type="scientific">Aspergillus sclerotialis</name>
    <dbReference type="NCBI Taxonomy" id="2070753"/>
    <lineage>
        <taxon>Eukaryota</taxon>
        <taxon>Fungi</taxon>
        <taxon>Dikarya</taxon>
        <taxon>Ascomycota</taxon>
        <taxon>Pezizomycotina</taxon>
        <taxon>Eurotiomycetes</taxon>
        <taxon>Eurotiomycetidae</taxon>
        <taxon>Eurotiales</taxon>
        <taxon>Aspergillaceae</taxon>
        <taxon>Aspergillus</taxon>
        <taxon>Aspergillus subgen. Polypaecilum</taxon>
    </lineage>
</organism>
<dbReference type="Gene3D" id="3.50.50.60">
    <property type="entry name" value="FAD/NAD(P)-binding domain"/>
    <property type="match status" value="1"/>
</dbReference>
<sequence length="594" mass="65477">MSSVSNGAQYDFIVVGGGTAGNAIAGRLAENPDVQVLVIEAGPGNPQEVSDITTPSKAFGIRGSKYDWAYKSTMIKREDYERVEKPNSRGRVLGGSSCANYFTWIPGSAATFDDWSDFGGPDWNWNNCVEYLRKCATYHDDEKLYPSDLKKIGSGGPLQISHAELVPEMKPFRDALTQAWVSRGEPLTEDIYSGEMHGLTHCVDSIYKGERQGSFVYLLNKPNVTVLSSTVSKRLIIDPTTRICSGAEVVHRETGTTINVFATREVILSQGVFETPKLLMLSGVGPADELKKHGINVIVDSPHVGQHLLDHPIVPFALRMKDGYGLDDHLLRAGPYNEAAVAAYARDKTGPVSSGLLEMVGFPRIDQRLEQYPAYRKAKAANGGKDPFGPAGQPHFELDFVPVFSTAFQWHYPVPKAGSYITTIVDLLRPVSEGGEVKLNSSDPLQQPYINLNFFGDDLDILAMREGVRWTYDILTKGAGFKDIVEAEYPWDMPLDSDEAMNKAVLERSQTGFHPCGTARLSQNIQQGVVDSKLRVHGVKNLRVADASVIPVIPDCRIQNSVYMIGEKGADMIKSQHKDIYESKNIPYFVPSRL</sequence>
<gene>
    <name evidence="8" type="ORF">PHISCL_04216</name>
</gene>
<feature type="domain" description="Glucose-methanol-choline oxidoreductase N-terminal" evidence="6">
    <location>
        <begin position="10"/>
        <end position="312"/>
    </location>
</feature>
<dbReference type="EMBL" id="MVGC01000120">
    <property type="protein sequence ID" value="RJE23458.1"/>
    <property type="molecule type" value="Genomic_DNA"/>
</dbReference>
<name>A0A3A2ZJU9_9EURO</name>
<comment type="similarity">
    <text evidence="2">Belongs to the GMC oxidoreductase family.</text>
</comment>
<dbReference type="SUPFAM" id="SSF51905">
    <property type="entry name" value="FAD/NAD(P)-binding domain"/>
    <property type="match status" value="1"/>
</dbReference>
<dbReference type="Gene3D" id="3.30.560.10">
    <property type="entry name" value="Glucose Oxidase, domain 3"/>
    <property type="match status" value="1"/>
</dbReference>
<dbReference type="InterPro" id="IPR036188">
    <property type="entry name" value="FAD/NAD-bd_sf"/>
</dbReference>
<dbReference type="PANTHER" id="PTHR11552">
    <property type="entry name" value="GLUCOSE-METHANOL-CHOLINE GMC OXIDOREDUCTASE"/>
    <property type="match status" value="1"/>
</dbReference>
<dbReference type="PIRSF" id="PIRSF000137">
    <property type="entry name" value="Alcohol_oxidase"/>
    <property type="match status" value="1"/>
</dbReference>
<keyword evidence="9" id="KW-1185">Reference proteome</keyword>
<dbReference type="STRING" id="2070753.A0A3A2ZJU9"/>
<evidence type="ECO:0000256" key="2">
    <source>
        <dbReference type="ARBA" id="ARBA00010790"/>
    </source>
</evidence>
<dbReference type="OrthoDB" id="269227at2759"/>
<proteinExistence type="inferred from homology"/>
<evidence type="ECO:0000259" key="6">
    <source>
        <dbReference type="Pfam" id="PF00732"/>
    </source>
</evidence>
<dbReference type="GO" id="GO:0016614">
    <property type="term" value="F:oxidoreductase activity, acting on CH-OH group of donors"/>
    <property type="evidence" value="ECO:0007669"/>
    <property type="project" value="InterPro"/>
</dbReference>
<feature type="binding site" evidence="5">
    <location>
        <position position="92"/>
    </location>
    <ligand>
        <name>FAD</name>
        <dbReference type="ChEBI" id="CHEBI:57692"/>
    </ligand>
</feature>
<evidence type="ECO:0000256" key="5">
    <source>
        <dbReference type="PIRSR" id="PIRSR000137-2"/>
    </source>
</evidence>
<dbReference type="GO" id="GO:0050660">
    <property type="term" value="F:flavin adenine dinucleotide binding"/>
    <property type="evidence" value="ECO:0007669"/>
    <property type="project" value="InterPro"/>
</dbReference>
<comment type="cofactor">
    <cofactor evidence="1 5">
        <name>FAD</name>
        <dbReference type="ChEBI" id="CHEBI:57692"/>
    </cofactor>
</comment>
<dbReference type="PANTHER" id="PTHR11552:SF147">
    <property type="entry name" value="CHOLINE DEHYDROGENASE, MITOCHONDRIAL"/>
    <property type="match status" value="1"/>
</dbReference>
<dbReference type="Pfam" id="PF05199">
    <property type="entry name" value="GMC_oxred_C"/>
    <property type="match status" value="1"/>
</dbReference>
<feature type="domain" description="Glucose-methanol-choline oxidoreductase C-terminal" evidence="7">
    <location>
        <begin position="430"/>
        <end position="566"/>
    </location>
</feature>
<reference evidence="9" key="1">
    <citation type="submission" date="2017-02" db="EMBL/GenBank/DDBJ databases">
        <authorList>
            <person name="Tafer H."/>
            <person name="Lopandic K."/>
        </authorList>
    </citation>
    <scope>NUCLEOTIDE SEQUENCE [LARGE SCALE GENOMIC DNA]</scope>
    <source>
        <strain evidence="9">CBS 366.77</strain>
    </source>
</reference>
<accession>A0A3A2ZJU9</accession>
<evidence type="ECO:0000313" key="9">
    <source>
        <dbReference type="Proteomes" id="UP000266188"/>
    </source>
</evidence>
<evidence type="ECO:0000259" key="7">
    <source>
        <dbReference type="Pfam" id="PF05199"/>
    </source>
</evidence>
<comment type="caution">
    <text evidence="8">The sequence shown here is derived from an EMBL/GenBank/DDBJ whole genome shotgun (WGS) entry which is preliminary data.</text>
</comment>
<evidence type="ECO:0000256" key="1">
    <source>
        <dbReference type="ARBA" id="ARBA00001974"/>
    </source>
</evidence>
<dbReference type="Pfam" id="PF00732">
    <property type="entry name" value="GMC_oxred_N"/>
    <property type="match status" value="1"/>
</dbReference>